<gene>
    <name evidence="1" type="ORF">C5167_046376</name>
</gene>
<evidence type="ECO:0000313" key="2">
    <source>
        <dbReference type="Proteomes" id="UP000316621"/>
    </source>
</evidence>
<keyword evidence="2" id="KW-1185">Reference proteome</keyword>
<proteinExistence type="predicted"/>
<dbReference type="Gramene" id="RZC83589">
    <property type="protein sequence ID" value="RZC83589"/>
    <property type="gene ID" value="C5167_046376"/>
</dbReference>
<protein>
    <recommendedName>
        <fullName evidence="3">Protein kinase domain-containing protein</fullName>
    </recommendedName>
</protein>
<evidence type="ECO:0000313" key="1">
    <source>
        <dbReference type="EMBL" id="RZC83589.1"/>
    </source>
</evidence>
<dbReference type="InterPro" id="IPR011009">
    <property type="entry name" value="Kinase-like_dom_sf"/>
</dbReference>
<dbReference type="STRING" id="3469.A0A4Y7LHA4"/>
<name>A0A4Y7LHA4_PAPSO</name>
<organism evidence="1 2">
    <name type="scientific">Papaver somniferum</name>
    <name type="common">Opium poppy</name>
    <dbReference type="NCBI Taxonomy" id="3469"/>
    <lineage>
        <taxon>Eukaryota</taxon>
        <taxon>Viridiplantae</taxon>
        <taxon>Streptophyta</taxon>
        <taxon>Embryophyta</taxon>
        <taxon>Tracheophyta</taxon>
        <taxon>Spermatophyta</taxon>
        <taxon>Magnoliopsida</taxon>
        <taxon>Ranunculales</taxon>
        <taxon>Papaveraceae</taxon>
        <taxon>Papaveroideae</taxon>
        <taxon>Papaver</taxon>
    </lineage>
</organism>
<dbReference type="Proteomes" id="UP000316621">
    <property type="component" value="Chromosome 11"/>
</dbReference>
<sequence length="189" mass="21472">MVLWFGLYSTDSNSNAFTTQSTQEIADQNVSQNMWLFIAMIKGLFRGMKPKSIRLATKGSPSPVKFADFGLAAYIQPEASWSHRNPFGITPEVLAGGYNLETDVWSWCYPVYSPSWDTSILAIQPGSRYLELAFSCVFFFMGHLYVGVIETCCRYPPQSVGVQEIACHMGLELGRYMFNYKTFKRMRMS</sequence>
<dbReference type="SUPFAM" id="SSF56112">
    <property type="entry name" value="Protein kinase-like (PK-like)"/>
    <property type="match status" value="1"/>
</dbReference>
<dbReference type="AlphaFoldDB" id="A0A4Y7LHA4"/>
<reference evidence="1 2" key="1">
    <citation type="journal article" date="2018" name="Science">
        <title>The opium poppy genome and morphinan production.</title>
        <authorList>
            <person name="Guo L."/>
            <person name="Winzer T."/>
            <person name="Yang X."/>
            <person name="Li Y."/>
            <person name="Ning Z."/>
            <person name="He Z."/>
            <person name="Teodor R."/>
            <person name="Lu Y."/>
            <person name="Bowser T.A."/>
            <person name="Graham I.A."/>
            <person name="Ye K."/>
        </authorList>
    </citation>
    <scope>NUCLEOTIDE SEQUENCE [LARGE SCALE GENOMIC DNA]</scope>
    <source>
        <strain evidence="2">cv. HN1</strain>
        <tissue evidence="1">Leaves</tissue>
    </source>
</reference>
<dbReference type="Gene3D" id="1.10.510.10">
    <property type="entry name" value="Transferase(Phosphotransferase) domain 1"/>
    <property type="match status" value="1"/>
</dbReference>
<dbReference type="EMBL" id="CM010725">
    <property type="protein sequence ID" value="RZC83589.1"/>
    <property type="molecule type" value="Genomic_DNA"/>
</dbReference>
<evidence type="ECO:0008006" key="3">
    <source>
        <dbReference type="Google" id="ProtNLM"/>
    </source>
</evidence>
<accession>A0A4Y7LHA4</accession>